<dbReference type="AlphaFoldDB" id="A0A917G7G0"/>
<keyword evidence="10" id="KW-1185">Reference proteome</keyword>
<protein>
    <submittedName>
        <fullName evidence="9">MFS transporter</fullName>
    </submittedName>
</protein>
<evidence type="ECO:0000256" key="4">
    <source>
        <dbReference type="ARBA" id="ARBA00022692"/>
    </source>
</evidence>
<dbReference type="Pfam" id="PF07690">
    <property type="entry name" value="MFS_1"/>
    <property type="match status" value="1"/>
</dbReference>
<dbReference type="SUPFAM" id="SSF103473">
    <property type="entry name" value="MFS general substrate transporter"/>
    <property type="match status" value="1"/>
</dbReference>
<dbReference type="PANTHER" id="PTHR23514:SF3">
    <property type="entry name" value="BYPASS OF STOP CODON PROTEIN 6"/>
    <property type="match status" value="1"/>
</dbReference>
<reference evidence="9" key="2">
    <citation type="submission" date="2020-09" db="EMBL/GenBank/DDBJ databases">
        <authorList>
            <person name="Sun Q."/>
            <person name="Zhou Y."/>
        </authorList>
    </citation>
    <scope>NUCLEOTIDE SEQUENCE</scope>
    <source>
        <strain evidence="9">CGMCC 1.12987</strain>
    </source>
</reference>
<accession>A0A917G7G0</accession>
<dbReference type="EMBL" id="BMGR01000029">
    <property type="protein sequence ID" value="GGG26939.1"/>
    <property type="molecule type" value="Genomic_DNA"/>
</dbReference>
<comment type="similarity">
    <text evidence="2">Belongs to the major facilitator superfamily.</text>
</comment>
<dbReference type="RefSeq" id="WP_188533746.1">
    <property type="nucleotide sequence ID" value="NZ_BMGR01000029.1"/>
</dbReference>
<feature type="transmembrane region" description="Helical" evidence="7">
    <location>
        <begin position="360"/>
        <end position="384"/>
    </location>
</feature>
<dbReference type="GO" id="GO:0005886">
    <property type="term" value="C:plasma membrane"/>
    <property type="evidence" value="ECO:0007669"/>
    <property type="project" value="UniProtKB-SubCell"/>
</dbReference>
<dbReference type="GO" id="GO:0022857">
    <property type="term" value="F:transmembrane transporter activity"/>
    <property type="evidence" value="ECO:0007669"/>
    <property type="project" value="InterPro"/>
</dbReference>
<feature type="transmembrane region" description="Helical" evidence="7">
    <location>
        <begin position="304"/>
        <end position="324"/>
    </location>
</feature>
<evidence type="ECO:0000313" key="10">
    <source>
        <dbReference type="Proteomes" id="UP000644756"/>
    </source>
</evidence>
<evidence type="ECO:0000256" key="5">
    <source>
        <dbReference type="ARBA" id="ARBA00022989"/>
    </source>
</evidence>
<dbReference type="InterPro" id="IPR036259">
    <property type="entry name" value="MFS_trans_sf"/>
</dbReference>
<evidence type="ECO:0000256" key="3">
    <source>
        <dbReference type="ARBA" id="ARBA00022448"/>
    </source>
</evidence>
<feature type="transmembrane region" description="Helical" evidence="7">
    <location>
        <begin position="217"/>
        <end position="239"/>
    </location>
</feature>
<evidence type="ECO:0000256" key="6">
    <source>
        <dbReference type="ARBA" id="ARBA00023136"/>
    </source>
</evidence>
<dbReference type="InterPro" id="IPR051788">
    <property type="entry name" value="MFS_Transporter"/>
</dbReference>
<comment type="caution">
    <text evidence="9">The sequence shown here is derived from an EMBL/GenBank/DDBJ whole genome shotgun (WGS) entry which is preliminary data.</text>
</comment>
<evidence type="ECO:0000259" key="8">
    <source>
        <dbReference type="PROSITE" id="PS50850"/>
    </source>
</evidence>
<feature type="transmembrane region" description="Helical" evidence="7">
    <location>
        <begin position="160"/>
        <end position="182"/>
    </location>
</feature>
<organism evidence="9 10">
    <name type="scientific">Paenibacillus abyssi</name>
    <dbReference type="NCBI Taxonomy" id="1340531"/>
    <lineage>
        <taxon>Bacteria</taxon>
        <taxon>Bacillati</taxon>
        <taxon>Bacillota</taxon>
        <taxon>Bacilli</taxon>
        <taxon>Bacillales</taxon>
        <taxon>Paenibacillaceae</taxon>
        <taxon>Paenibacillus</taxon>
    </lineage>
</organism>
<feature type="transmembrane region" description="Helical" evidence="7">
    <location>
        <begin position="128"/>
        <end position="148"/>
    </location>
</feature>
<dbReference type="PANTHER" id="PTHR23514">
    <property type="entry name" value="BYPASS OF STOP CODON PROTEIN 6"/>
    <property type="match status" value="1"/>
</dbReference>
<evidence type="ECO:0000256" key="1">
    <source>
        <dbReference type="ARBA" id="ARBA00004651"/>
    </source>
</evidence>
<feature type="transmembrane region" description="Helical" evidence="7">
    <location>
        <begin position="66"/>
        <end position="86"/>
    </location>
</feature>
<keyword evidence="4 7" id="KW-0812">Transmembrane</keyword>
<dbReference type="Proteomes" id="UP000644756">
    <property type="component" value="Unassembled WGS sequence"/>
</dbReference>
<feature type="transmembrane region" description="Helical" evidence="7">
    <location>
        <begin position="34"/>
        <end position="54"/>
    </location>
</feature>
<evidence type="ECO:0000256" key="7">
    <source>
        <dbReference type="SAM" id="Phobius"/>
    </source>
</evidence>
<keyword evidence="3" id="KW-0813">Transport</keyword>
<keyword evidence="5 7" id="KW-1133">Transmembrane helix</keyword>
<gene>
    <name evidence="9" type="ORF">GCM10010916_49170</name>
</gene>
<keyword evidence="6 7" id="KW-0472">Membrane</keyword>
<feature type="transmembrane region" description="Helical" evidence="7">
    <location>
        <begin position="92"/>
        <end position="116"/>
    </location>
</feature>
<feature type="domain" description="Major facilitator superfamily (MFS) profile" evidence="8">
    <location>
        <begin position="5"/>
        <end position="389"/>
    </location>
</feature>
<dbReference type="Gene3D" id="1.20.1250.20">
    <property type="entry name" value="MFS general substrate transporter like domains"/>
    <property type="match status" value="1"/>
</dbReference>
<dbReference type="InterPro" id="IPR020846">
    <property type="entry name" value="MFS_dom"/>
</dbReference>
<proteinExistence type="inferred from homology"/>
<dbReference type="PROSITE" id="PS50850">
    <property type="entry name" value="MFS"/>
    <property type="match status" value="1"/>
</dbReference>
<sequence length="404" mass="42806">MGTFLLLIIYLAFISLGLPDSLLGASWPVMRQELAVQMGMAGLLSMTITVGTIVSSLVSGALVSRFGTGLVTLASCILTAGALLGFSYAPSIVWLIACAIPLGLGGGAVDAALNHYVAARYKAHHMSWLHCFWGVGATAGPVIMAAFLSGNSSWREGYLAVGGLQFALVVLLFVTLPLWGYLAKKQEVVQGVQQTEAEASLDDTVTQKSQRAKGVKYALATFLFYCGVEATVGLWGSSYLVRMRGLSVEDAALWVSMYYAGITIGRLITGFITFKVSSQLLIRTGQITALAGGLLLLLPLPAGFALGGLLITGLGLAPIFPCMLHETPTRFGEVHAGRVMGYQMALAYTGTTLLPPLLGLLAGFSTIGIFPLYIVVMAAAMLLFSERLNKLLRRNEPIDTGSLN</sequence>
<feature type="transmembrane region" description="Helical" evidence="7">
    <location>
        <begin position="251"/>
        <end position="268"/>
    </location>
</feature>
<evidence type="ECO:0000313" key="9">
    <source>
        <dbReference type="EMBL" id="GGG26939.1"/>
    </source>
</evidence>
<comment type="subcellular location">
    <subcellularLocation>
        <location evidence="1">Cell membrane</location>
        <topology evidence="1">Multi-pass membrane protein</topology>
    </subcellularLocation>
</comment>
<name>A0A917G7G0_9BACL</name>
<dbReference type="InterPro" id="IPR011701">
    <property type="entry name" value="MFS"/>
</dbReference>
<evidence type="ECO:0000256" key="2">
    <source>
        <dbReference type="ARBA" id="ARBA00008335"/>
    </source>
</evidence>
<reference evidence="9" key="1">
    <citation type="journal article" date="2014" name="Int. J. Syst. Evol. Microbiol.">
        <title>Complete genome sequence of Corynebacterium casei LMG S-19264T (=DSM 44701T), isolated from a smear-ripened cheese.</title>
        <authorList>
            <consortium name="US DOE Joint Genome Institute (JGI-PGF)"/>
            <person name="Walter F."/>
            <person name="Albersmeier A."/>
            <person name="Kalinowski J."/>
            <person name="Ruckert C."/>
        </authorList>
    </citation>
    <scope>NUCLEOTIDE SEQUENCE</scope>
    <source>
        <strain evidence="9">CGMCC 1.12987</strain>
    </source>
</reference>